<proteinExistence type="predicted"/>
<dbReference type="RefSeq" id="WP_120624301.1">
    <property type="nucleotide sequence ID" value="NZ_RAWG01000025.1"/>
</dbReference>
<dbReference type="OrthoDB" id="516940at2"/>
<dbReference type="SUPFAM" id="SSF48613">
    <property type="entry name" value="Heme oxygenase-like"/>
    <property type="match status" value="1"/>
</dbReference>
<dbReference type="InterPro" id="IPR016084">
    <property type="entry name" value="Haem_Oase-like_multi-hlx"/>
</dbReference>
<name>A0A3A8NPC5_9BACT</name>
<evidence type="ECO:0008006" key="3">
    <source>
        <dbReference type="Google" id="ProtNLM"/>
    </source>
</evidence>
<protein>
    <recommendedName>
        <fullName evidence="3">Iron-containing redox enzyme family protein</fullName>
    </recommendedName>
</protein>
<reference evidence="2" key="1">
    <citation type="submission" date="2018-09" db="EMBL/GenBank/DDBJ databases">
        <authorList>
            <person name="Livingstone P.G."/>
            <person name="Whitworth D.E."/>
        </authorList>
    </citation>
    <scope>NUCLEOTIDE SEQUENCE [LARGE SCALE GENOMIC DNA]</scope>
    <source>
        <strain evidence="2">CA040B</strain>
    </source>
</reference>
<evidence type="ECO:0000313" key="1">
    <source>
        <dbReference type="EMBL" id="RKH46226.1"/>
    </source>
</evidence>
<sequence>MTFPIENPRDTSRRIVRESIAPELWRDNEAFTQKLDRTIKGSRLFNHPVIASFARKEFTLKSMGIVHSEVRHAFAEHFGDALIRLMETTGTLERRLGAKPKMAARFLIQLNVLEELGYKPTPRGKTGFVGHPGFSHYWQLVDTLTAVGHPEQSWASYAPSPEADAVRKSLLGSFGDHLRLAVVLAGIETAFIPYYGPWADNTIAVCPTDISKGYHSIHVEDDDGTIVDHDHSEDSWYIVRQALTPDRYAEIETFLNDVLEEWARFVDMLAAKDRDVKRAA</sequence>
<keyword evidence="2" id="KW-1185">Reference proteome</keyword>
<gene>
    <name evidence="1" type="ORF">D7X12_06010</name>
</gene>
<dbReference type="AlphaFoldDB" id="A0A3A8NPC5"/>
<accession>A0A3A8NPC5</accession>
<comment type="caution">
    <text evidence="1">The sequence shown here is derived from an EMBL/GenBank/DDBJ whole genome shotgun (WGS) entry which is preliminary data.</text>
</comment>
<organism evidence="1 2">
    <name type="scientific">Corallococcus sicarius</name>
    <dbReference type="NCBI Taxonomy" id="2316726"/>
    <lineage>
        <taxon>Bacteria</taxon>
        <taxon>Pseudomonadati</taxon>
        <taxon>Myxococcota</taxon>
        <taxon>Myxococcia</taxon>
        <taxon>Myxococcales</taxon>
        <taxon>Cystobacterineae</taxon>
        <taxon>Myxococcaceae</taxon>
        <taxon>Corallococcus</taxon>
    </lineage>
</organism>
<dbReference type="Gene3D" id="1.20.910.10">
    <property type="entry name" value="Heme oxygenase-like"/>
    <property type="match status" value="1"/>
</dbReference>
<evidence type="ECO:0000313" key="2">
    <source>
        <dbReference type="Proteomes" id="UP000273405"/>
    </source>
</evidence>
<dbReference type="EMBL" id="RAWG01000025">
    <property type="protein sequence ID" value="RKH46226.1"/>
    <property type="molecule type" value="Genomic_DNA"/>
</dbReference>
<dbReference type="Proteomes" id="UP000273405">
    <property type="component" value="Unassembled WGS sequence"/>
</dbReference>